<dbReference type="Proteomes" id="UP000000600">
    <property type="component" value="Unassembled WGS sequence"/>
</dbReference>
<dbReference type="PANTHER" id="PTHR13354">
    <property type="entry name" value="ROUND SPERMATID BASIC PROTEIN 1"/>
    <property type="match status" value="1"/>
</dbReference>
<gene>
    <name evidence="1" type="ORF">GSPATT00039753001</name>
</gene>
<protein>
    <submittedName>
        <fullName evidence="1">Uncharacterized protein</fullName>
    </submittedName>
</protein>
<keyword evidence="2" id="KW-1185">Reference proteome</keyword>
<dbReference type="PANTHER" id="PTHR13354:SF11">
    <property type="entry name" value="LYSINE-SPECIFIC DEMETHYLASE 9"/>
    <property type="match status" value="1"/>
</dbReference>
<proteinExistence type="predicted"/>
<organism evidence="1 2">
    <name type="scientific">Paramecium tetraurelia</name>
    <dbReference type="NCBI Taxonomy" id="5888"/>
    <lineage>
        <taxon>Eukaryota</taxon>
        <taxon>Sar</taxon>
        <taxon>Alveolata</taxon>
        <taxon>Ciliophora</taxon>
        <taxon>Intramacronucleata</taxon>
        <taxon>Oligohymenophorea</taxon>
        <taxon>Peniculida</taxon>
        <taxon>Parameciidae</taxon>
        <taxon>Paramecium</taxon>
    </lineage>
</organism>
<dbReference type="AlphaFoldDB" id="A0DTD0"/>
<dbReference type="GO" id="GO:0005634">
    <property type="term" value="C:nucleus"/>
    <property type="evidence" value="ECO:0000318"/>
    <property type="project" value="GO_Central"/>
</dbReference>
<evidence type="ECO:0000313" key="1">
    <source>
        <dbReference type="EMBL" id="CAK86297.1"/>
    </source>
</evidence>
<dbReference type="HOGENOM" id="CLU_822476_0_0_1"/>
<dbReference type="InParanoid" id="A0DTD0"/>
<name>A0DTD0_PARTE</name>
<dbReference type="RefSeq" id="XP_001453694.1">
    <property type="nucleotide sequence ID" value="XM_001453657.1"/>
</dbReference>
<evidence type="ECO:0000313" key="2">
    <source>
        <dbReference type="Proteomes" id="UP000000600"/>
    </source>
</evidence>
<dbReference type="InterPro" id="IPR026306">
    <property type="entry name" value="RSBN1/Dpy-2/CEP530"/>
</dbReference>
<dbReference type="KEGG" id="ptm:GSPATT00039753001"/>
<dbReference type="EMBL" id="CT868568">
    <property type="protein sequence ID" value="CAK86297.1"/>
    <property type="molecule type" value="Genomic_DNA"/>
</dbReference>
<dbReference type="GeneID" id="5039479"/>
<reference evidence="1 2" key="1">
    <citation type="journal article" date="2006" name="Nature">
        <title>Global trends of whole-genome duplications revealed by the ciliate Paramecium tetraurelia.</title>
        <authorList>
            <consortium name="Genoscope"/>
            <person name="Aury J.-M."/>
            <person name="Jaillon O."/>
            <person name="Duret L."/>
            <person name="Noel B."/>
            <person name="Jubin C."/>
            <person name="Porcel B.M."/>
            <person name="Segurens B."/>
            <person name="Daubin V."/>
            <person name="Anthouard V."/>
            <person name="Aiach N."/>
            <person name="Arnaiz O."/>
            <person name="Billaut A."/>
            <person name="Beisson J."/>
            <person name="Blanc I."/>
            <person name="Bouhouche K."/>
            <person name="Camara F."/>
            <person name="Duharcourt S."/>
            <person name="Guigo R."/>
            <person name="Gogendeau D."/>
            <person name="Katinka M."/>
            <person name="Keller A.-M."/>
            <person name="Kissmehl R."/>
            <person name="Klotz C."/>
            <person name="Koll F."/>
            <person name="Le Moue A."/>
            <person name="Lepere C."/>
            <person name="Malinsky S."/>
            <person name="Nowacki M."/>
            <person name="Nowak J.K."/>
            <person name="Plattner H."/>
            <person name="Poulain J."/>
            <person name="Ruiz F."/>
            <person name="Serrano V."/>
            <person name="Zagulski M."/>
            <person name="Dessen P."/>
            <person name="Betermier M."/>
            <person name="Weissenbach J."/>
            <person name="Scarpelli C."/>
            <person name="Schachter V."/>
            <person name="Sperling L."/>
            <person name="Meyer E."/>
            <person name="Cohen J."/>
            <person name="Wincker P."/>
        </authorList>
    </citation>
    <scope>NUCLEOTIDE SEQUENCE [LARGE SCALE GENOMIC DNA]</scope>
    <source>
        <strain evidence="1 2">Stock d4-2</strain>
    </source>
</reference>
<dbReference type="OrthoDB" id="326948at2759"/>
<sequence>MKQAEFDNLNPVYEEKRENSSNFKEYGYGYWAKFLLAYPKFLTNGKNEEYYFVSRLSADYLNQSKAMESRMQTVLVGKGYYYFATCDEANSNSNIANKVNYPEDFDGIWTYIYYSYSAEQKKAFEFIKFGSGDFQTVTYEVQNPSTNSVRFTVGGKDNNRYSGFNVPNQVFSLILLVSCNNIKSPIDLIPELITYKLVSNLQNRDPDTKEVDSIVGISNNPQFPQEYALSGWFKWEVPEQQKEWHIILRVKIQQPSHDLALGDRTFAAWVGQSSGGIIHLATYTYTHLEGSGNANVVQNIHHQNRHTEWYFVQFGYSRPQKKATASIQWKESAEKKEQ</sequence>
<accession>A0DTD0</accession>